<dbReference type="EMBL" id="JAPDDR010000006">
    <property type="protein sequence ID" value="MCW1914529.1"/>
    <property type="molecule type" value="Genomic_DNA"/>
</dbReference>
<dbReference type="RefSeq" id="WP_264514061.1">
    <property type="nucleotide sequence ID" value="NZ_JAPDDR010000006.1"/>
</dbReference>
<keyword evidence="4" id="KW-1185">Reference proteome</keyword>
<dbReference type="InterPro" id="IPR003607">
    <property type="entry name" value="HD/PDEase_dom"/>
</dbReference>
<dbReference type="PANTHER" id="PTHR30005">
    <property type="entry name" value="EXOPOLYPHOSPHATASE"/>
    <property type="match status" value="1"/>
</dbReference>
<dbReference type="Proteomes" id="UP001165653">
    <property type="component" value="Unassembled WGS sequence"/>
</dbReference>
<comment type="caution">
    <text evidence="3">The sequence shown here is derived from an EMBL/GenBank/DDBJ whole genome shotgun (WGS) entry which is preliminary data.</text>
</comment>
<dbReference type="SUPFAM" id="SSF53067">
    <property type="entry name" value="Actin-like ATPase domain"/>
    <property type="match status" value="2"/>
</dbReference>
<gene>
    <name evidence="3" type="ORF">OJ996_13150</name>
</gene>
<evidence type="ECO:0000313" key="3">
    <source>
        <dbReference type="EMBL" id="MCW1914529.1"/>
    </source>
</evidence>
<dbReference type="Gene3D" id="1.10.3210.10">
    <property type="entry name" value="Hypothetical protein af1432"/>
    <property type="match status" value="1"/>
</dbReference>
<dbReference type="InterPro" id="IPR003695">
    <property type="entry name" value="Ppx_GppA_N"/>
</dbReference>
<protein>
    <submittedName>
        <fullName evidence="3">HD domain-containing protein</fullName>
    </submittedName>
</protein>
<dbReference type="SUPFAM" id="SSF109604">
    <property type="entry name" value="HD-domain/PDEase-like"/>
    <property type="match status" value="1"/>
</dbReference>
<dbReference type="Gene3D" id="3.30.420.150">
    <property type="entry name" value="Exopolyphosphatase. Domain 2"/>
    <property type="match status" value="1"/>
</dbReference>
<sequence>MSSASTADATGSLVTAIHVGASSVSLLVAEVLPNGSHRAVDFLEQPAPLARDVFRHGKVSAETTERIVSILEDYQDALAEYGADGHNITRAVATNILIEATNYDVFLNRIRIACGLSINPIDDGEMTRLIYLKTRRRLKDTPAMKRRCTLVVHVGPGNTRALLFQEGAITRYTSYRLGTHRTREATDGTHAEGAAMLRVIREHTSGNLAQMKFDYHDVELDALVVIGYEIQQIARYLSKGAGAHSLKSLKKTTLEAAQMSDLDLVTRYQIDYQTAEALLPALETNLAIAENFGLKEVHIPSSDYEQGILQDLLVSGSLVGTLDQEVLRSARILALRYQSDPRHGEHVAKICQHLFSELQQLHGMTKHDAMLLQVAAILHEVGTFVSPRAHHKHSEYIILNSEIFGLDRQDITMVAMISRYHRHSGPRIDHPNYRDLDTVDRIRVSKLSALLRVADALERTHDQRVHEIVIRRDDRRLRLVLPGVTDAAVERLAMASKGDLFEQVFGLEVVIDDAG</sequence>
<name>A0ABT3G4Q7_9BACT</name>
<dbReference type="InterPro" id="IPR043129">
    <property type="entry name" value="ATPase_NBD"/>
</dbReference>
<organism evidence="3 4">
    <name type="scientific">Luteolibacter rhizosphaerae</name>
    <dbReference type="NCBI Taxonomy" id="2989719"/>
    <lineage>
        <taxon>Bacteria</taxon>
        <taxon>Pseudomonadati</taxon>
        <taxon>Verrucomicrobiota</taxon>
        <taxon>Verrucomicrobiia</taxon>
        <taxon>Verrucomicrobiales</taxon>
        <taxon>Verrucomicrobiaceae</taxon>
        <taxon>Luteolibacter</taxon>
    </lineage>
</organism>
<feature type="domain" description="Ppx/GppA phosphatase C-terminal" evidence="2">
    <location>
        <begin position="328"/>
        <end position="466"/>
    </location>
</feature>
<dbReference type="PANTHER" id="PTHR30005:SF0">
    <property type="entry name" value="RETROGRADE REGULATION PROTEIN 2"/>
    <property type="match status" value="1"/>
</dbReference>
<accession>A0ABT3G4Q7</accession>
<proteinExistence type="predicted"/>
<dbReference type="CDD" id="cd00077">
    <property type="entry name" value="HDc"/>
    <property type="match status" value="1"/>
</dbReference>
<dbReference type="InterPro" id="IPR048950">
    <property type="entry name" value="Ppx_GppA_C"/>
</dbReference>
<feature type="domain" description="Ppx/GppA phosphatase N-terminal" evidence="1">
    <location>
        <begin position="50"/>
        <end position="304"/>
    </location>
</feature>
<dbReference type="Pfam" id="PF21447">
    <property type="entry name" value="Ppx-GppA_III"/>
    <property type="match status" value="1"/>
</dbReference>
<reference evidence="3" key="1">
    <citation type="submission" date="2022-10" db="EMBL/GenBank/DDBJ databases">
        <title>Luteolibacter sp. GHJ8, whole genome shotgun sequencing project.</title>
        <authorList>
            <person name="Zhao G."/>
            <person name="Shen L."/>
        </authorList>
    </citation>
    <scope>NUCLEOTIDE SEQUENCE</scope>
    <source>
        <strain evidence="3">GHJ8</strain>
    </source>
</reference>
<evidence type="ECO:0000259" key="1">
    <source>
        <dbReference type="Pfam" id="PF02541"/>
    </source>
</evidence>
<evidence type="ECO:0000259" key="2">
    <source>
        <dbReference type="Pfam" id="PF21447"/>
    </source>
</evidence>
<dbReference type="Pfam" id="PF02541">
    <property type="entry name" value="Ppx-GppA"/>
    <property type="match status" value="1"/>
</dbReference>
<evidence type="ECO:0000313" key="4">
    <source>
        <dbReference type="Proteomes" id="UP001165653"/>
    </source>
</evidence>
<dbReference type="Gene3D" id="3.30.420.40">
    <property type="match status" value="1"/>
</dbReference>
<dbReference type="InterPro" id="IPR050273">
    <property type="entry name" value="GppA/Ppx_hydrolase"/>
</dbReference>